<feature type="region of interest" description="Disordered" evidence="1">
    <location>
        <begin position="539"/>
        <end position="573"/>
    </location>
</feature>
<evidence type="ECO:0000313" key="2">
    <source>
        <dbReference type="EMBL" id="RWA09806.1"/>
    </source>
</evidence>
<gene>
    <name evidence="2" type="ORF">EKO27_g5304</name>
</gene>
<feature type="region of interest" description="Disordered" evidence="1">
    <location>
        <begin position="191"/>
        <end position="274"/>
    </location>
</feature>
<feature type="region of interest" description="Disordered" evidence="1">
    <location>
        <begin position="33"/>
        <end position="53"/>
    </location>
</feature>
<feature type="compositionally biased region" description="Basic and acidic residues" evidence="1">
    <location>
        <begin position="539"/>
        <end position="567"/>
    </location>
</feature>
<reference evidence="2 3" key="1">
    <citation type="submission" date="2018-12" db="EMBL/GenBank/DDBJ databases">
        <title>Draft genome sequence of Xylaria grammica IHI A82.</title>
        <authorList>
            <person name="Buettner E."/>
            <person name="Kellner H."/>
        </authorList>
    </citation>
    <scope>NUCLEOTIDE SEQUENCE [LARGE SCALE GENOMIC DNA]</scope>
    <source>
        <strain evidence="2 3">IHI A82</strain>
    </source>
</reference>
<accession>A0A439D5X5</accession>
<dbReference type="PANTHER" id="PTHR35043">
    <property type="entry name" value="TRANSCRIPTION FACTOR DOMAIN-CONTAINING PROTEIN"/>
    <property type="match status" value="1"/>
</dbReference>
<keyword evidence="3" id="KW-1185">Reference proteome</keyword>
<comment type="caution">
    <text evidence="2">The sequence shown here is derived from an EMBL/GenBank/DDBJ whole genome shotgun (WGS) entry which is preliminary data.</text>
</comment>
<organism evidence="2 3">
    <name type="scientific">Xylaria grammica</name>
    <dbReference type="NCBI Taxonomy" id="363999"/>
    <lineage>
        <taxon>Eukaryota</taxon>
        <taxon>Fungi</taxon>
        <taxon>Dikarya</taxon>
        <taxon>Ascomycota</taxon>
        <taxon>Pezizomycotina</taxon>
        <taxon>Sordariomycetes</taxon>
        <taxon>Xylariomycetidae</taxon>
        <taxon>Xylariales</taxon>
        <taxon>Xylariaceae</taxon>
        <taxon>Xylaria</taxon>
    </lineage>
</organism>
<evidence type="ECO:0000313" key="3">
    <source>
        <dbReference type="Proteomes" id="UP000286045"/>
    </source>
</evidence>
<dbReference type="EMBL" id="RYZI01000139">
    <property type="protein sequence ID" value="RWA09806.1"/>
    <property type="molecule type" value="Genomic_DNA"/>
</dbReference>
<feature type="compositionally biased region" description="Basic and acidic residues" evidence="1">
    <location>
        <begin position="236"/>
        <end position="257"/>
    </location>
</feature>
<sequence length="573" mass="64090">MKYAELNTPKEARIATRQLEPALLEDHQTELPSFNVTSADHSSNFLDSPRAPSSNALKIYQQGSREGIQHSTTHDRPSTEDTVAINIERDNHNESELVEGNNPILLSIGVPEVSSNSESSPGAIENPCDYHSIKAQSFRSPAQVLHGHSSVTNTRYEDDNLNNVLELDDTDTQISGSYPSHDVREAKLYEPSHARSDSLEQGSLNPTNSDEASGLSGDDSSPCPSNHEAVSSGKDSQPHEPEQPWKRAAHGSEDQSRKRPRKAGTAGEFRIGTSQEVHPLRWTEDITTALSSQAPNKDSRFYYSLIPHLSQCQRVEICLLVKQVLAPELESIEALQEFLQARKTLDCCAGSTRNGLTLSQSFFIGMMGVRYRTRTHGGYRVLWPMQFAYLLNSGLVSWPPDESYSLSEHLIEDKSKADGLVKLVALWQVTWFTINCIARSVRSLELAPLESITPAYVVQTFLTYCLWWKKPRGVATVNFVSLPDMNDAQYQTFEALSMEATYDVPDPSSTRQLMGIAWYIFLRDCSEMAYRVAEAGTRDAIREESQTRDDAATPPKEKKDQDVEQRKITIQLH</sequence>
<protein>
    <submittedName>
        <fullName evidence="2">Uncharacterized protein</fullName>
    </submittedName>
</protein>
<evidence type="ECO:0000256" key="1">
    <source>
        <dbReference type="SAM" id="MobiDB-lite"/>
    </source>
</evidence>
<feature type="compositionally biased region" description="Polar residues" evidence="1">
    <location>
        <begin position="199"/>
        <end position="211"/>
    </location>
</feature>
<dbReference type="Proteomes" id="UP000286045">
    <property type="component" value="Unassembled WGS sequence"/>
</dbReference>
<proteinExistence type="predicted"/>
<dbReference type="AlphaFoldDB" id="A0A439D5X5"/>
<name>A0A439D5X5_9PEZI</name>
<dbReference type="PANTHER" id="PTHR35043:SF7">
    <property type="entry name" value="TRANSCRIPTION FACTOR DOMAIN-CONTAINING PROTEIN"/>
    <property type="match status" value="1"/>
</dbReference>